<protein>
    <submittedName>
        <fullName evidence="2">Uncharacterized protein</fullName>
    </submittedName>
</protein>
<organism evidence="2 3">
    <name type="scientific">Platanthera guangdongensis</name>
    <dbReference type="NCBI Taxonomy" id="2320717"/>
    <lineage>
        <taxon>Eukaryota</taxon>
        <taxon>Viridiplantae</taxon>
        <taxon>Streptophyta</taxon>
        <taxon>Embryophyta</taxon>
        <taxon>Tracheophyta</taxon>
        <taxon>Spermatophyta</taxon>
        <taxon>Magnoliopsida</taxon>
        <taxon>Liliopsida</taxon>
        <taxon>Asparagales</taxon>
        <taxon>Orchidaceae</taxon>
        <taxon>Orchidoideae</taxon>
        <taxon>Orchideae</taxon>
        <taxon>Orchidinae</taxon>
        <taxon>Platanthera</taxon>
    </lineage>
</organism>
<reference evidence="2 3" key="1">
    <citation type="journal article" date="2022" name="Nat. Plants">
        <title>Genomes of leafy and leafless Platanthera orchids illuminate the evolution of mycoheterotrophy.</title>
        <authorList>
            <person name="Li M.H."/>
            <person name="Liu K.W."/>
            <person name="Li Z."/>
            <person name="Lu H.C."/>
            <person name="Ye Q.L."/>
            <person name="Zhang D."/>
            <person name="Wang J.Y."/>
            <person name="Li Y.F."/>
            <person name="Zhong Z.M."/>
            <person name="Liu X."/>
            <person name="Yu X."/>
            <person name="Liu D.K."/>
            <person name="Tu X.D."/>
            <person name="Liu B."/>
            <person name="Hao Y."/>
            <person name="Liao X.Y."/>
            <person name="Jiang Y.T."/>
            <person name="Sun W.H."/>
            <person name="Chen J."/>
            <person name="Chen Y.Q."/>
            <person name="Ai Y."/>
            <person name="Zhai J.W."/>
            <person name="Wu S.S."/>
            <person name="Zhou Z."/>
            <person name="Hsiao Y.Y."/>
            <person name="Wu W.L."/>
            <person name="Chen Y.Y."/>
            <person name="Lin Y.F."/>
            <person name="Hsu J.L."/>
            <person name="Li C.Y."/>
            <person name="Wang Z.W."/>
            <person name="Zhao X."/>
            <person name="Zhong W.Y."/>
            <person name="Ma X.K."/>
            <person name="Ma L."/>
            <person name="Huang J."/>
            <person name="Chen G.Z."/>
            <person name="Huang M.Z."/>
            <person name="Huang L."/>
            <person name="Peng D.H."/>
            <person name="Luo Y.B."/>
            <person name="Zou S.Q."/>
            <person name="Chen S.P."/>
            <person name="Lan S."/>
            <person name="Tsai W.C."/>
            <person name="Van de Peer Y."/>
            <person name="Liu Z.J."/>
        </authorList>
    </citation>
    <scope>NUCLEOTIDE SEQUENCE [LARGE SCALE GENOMIC DNA]</scope>
    <source>
        <strain evidence="2">Lor288</strain>
    </source>
</reference>
<evidence type="ECO:0000313" key="3">
    <source>
        <dbReference type="Proteomes" id="UP001412067"/>
    </source>
</evidence>
<evidence type="ECO:0000256" key="1">
    <source>
        <dbReference type="SAM" id="MobiDB-lite"/>
    </source>
</evidence>
<keyword evidence="3" id="KW-1185">Reference proteome</keyword>
<name>A0ABR2M3Y2_9ASPA</name>
<comment type="caution">
    <text evidence="2">The sequence shown here is derived from an EMBL/GenBank/DDBJ whole genome shotgun (WGS) entry which is preliminary data.</text>
</comment>
<accession>A0ABR2M3Y2</accession>
<gene>
    <name evidence="2" type="ORF">KSP40_PGU003564</name>
</gene>
<dbReference type="Proteomes" id="UP001412067">
    <property type="component" value="Unassembled WGS sequence"/>
</dbReference>
<proteinExistence type="predicted"/>
<feature type="compositionally biased region" description="Polar residues" evidence="1">
    <location>
        <begin position="62"/>
        <end position="85"/>
    </location>
</feature>
<sequence>MNPTWRKVQLPLLPPLANCCQLANHHPFFTKFSRQNYHLYSDPSKTGPAPVPLPQKPHPLKSAQNQSRTFQNGHPTQTQPPTLEFQQPHRRPSPELSRHRRNTALPGYLKTSA</sequence>
<evidence type="ECO:0000313" key="2">
    <source>
        <dbReference type="EMBL" id="KAK8958601.1"/>
    </source>
</evidence>
<dbReference type="EMBL" id="JBBWWR010000012">
    <property type="protein sequence ID" value="KAK8958601.1"/>
    <property type="molecule type" value="Genomic_DNA"/>
</dbReference>
<feature type="region of interest" description="Disordered" evidence="1">
    <location>
        <begin position="38"/>
        <end position="113"/>
    </location>
</feature>